<accession>M9MD76</accession>
<proteinExistence type="predicted"/>
<dbReference type="Proteomes" id="UP000011976">
    <property type="component" value="Unassembled WGS sequence"/>
</dbReference>
<dbReference type="Gene3D" id="1.10.240.10">
    <property type="entry name" value="Tyrosyl-Transfer RNA Synthetase"/>
    <property type="match status" value="1"/>
</dbReference>
<evidence type="ECO:0000313" key="3">
    <source>
        <dbReference type="Proteomes" id="UP000011976"/>
    </source>
</evidence>
<dbReference type="EMBL" id="DF196776">
    <property type="protein sequence ID" value="GAC74158.1"/>
    <property type="molecule type" value="Genomic_DNA"/>
</dbReference>
<evidence type="ECO:0000313" key="2">
    <source>
        <dbReference type="EMBL" id="GAC74158.1"/>
    </source>
</evidence>
<sequence>MLTGELKQKCIAVLQKVVSNFQQKKAAVSDELVREFMNKNRSIDPTMPPAGSTAKNQAELAKDTTVATA</sequence>
<feature type="region of interest" description="Disordered" evidence="1">
    <location>
        <begin position="40"/>
        <end position="69"/>
    </location>
</feature>
<protein>
    <submittedName>
        <fullName evidence="2">Uncharacterized protein</fullName>
    </submittedName>
</protein>
<name>M9MD76_PSEA3</name>
<evidence type="ECO:0000256" key="1">
    <source>
        <dbReference type="SAM" id="MobiDB-lite"/>
    </source>
</evidence>
<dbReference type="AlphaFoldDB" id="M9MD76"/>
<gene>
    <name evidence="2" type="ORF">PANT_10d00041</name>
</gene>
<organism evidence="2 3">
    <name type="scientific">Pseudozyma antarctica (strain T-34)</name>
    <name type="common">Yeast</name>
    <name type="synonym">Candida antarctica</name>
    <dbReference type="NCBI Taxonomy" id="1151754"/>
    <lineage>
        <taxon>Eukaryota</taxon>
        <taxon>Fungi</taxon>
        <taxon>Dikarya</taxon>
        <taxon>Basidiomycota</taxon>
        <taxon>Ustilaginomycotina</taxon>
        <taxon>Ustilaginomycetes</taxon>
        <taxon>Ustilaginales</taxon>
        <taxon>Ustilaginaceae</taxon>
        <taxon>Moesziomyces</taxon>
    </lineage>
</organism>
<dbReference type="STRING" id="1151754.M9MD76"/>
<reference evidence="3" key="1">
    <citation type="journal article" date="2013" name="Genome Announc.">
        <title>Genome sequence of the basidiomycetous yeast Pseudozyma antarctica T-34, a producer of the glycolipid biosurfactants mannosylerythritol lipids.</title>
        <authorList>
            <person name="Morita T."/>
            <person name="Koike H."/>
            <person name="Koyama Y."/>
            <person name="Hagiwara H."/>
            <person name="Ito E."/>
            <person name="Fukuoka T."/>
            <person name="Imura T."/>
            <person name="Machida M."/>
            <person name="Kitamoto D."/>
        </authorList>
    </citation>
    <scope>NUCLEOTIDE SEQUENCE [LARGE SCALE GENOMIC DNA]</scope>
    <source>
        <strain evidence="3">T-34</strain>
    </source>
</reference>